<reference evidence="13" key="1">
    <citation type="submission" date="2020-06" db="EMBL/GenBank/DDBJ databases">
        <title>Draft genome of Bugula neritina, a colonial animal packing powerful symbionts and potential medicines.</title>
        <authorList>
            <person name="Rayko M."/>
        </authorList>
    </citation>
    <scope>NUCLEOTIDE SEQUENCE [LARGE SCALE GENOMIC DNA]</scope>
    <source>
        <strain evidence="13">Kwan_BN1</strain>
    </source>
</reference>
<evidence type="ECO:0000313" key="13">
    <source>
        <dbReference type="EMBL" id="KAF6019814.1"/>
    </source>
</evidence>
<evidence type="ECO:0000256" key="9">
    <source>
        <dbReference type="ARBA" id="ARBA00023950"/>
    </source>
</evidence>
<dbReference type="InterPro" id="IPR011268">
    <property type="entry name" value="Purine_phosphorylase"/>
</dbReference>
<protein>
    <recommendedName>
        <fullName evidence="4 11">Purine nucleoside phosphorylase</fullName>
        <ecNumber evidence="3 11">2.4.2.1</ecNumber>
    </recommendedName>
    <alternativeName>
        <fullName evidence="11">Inosine-guanosine phosphorylase</fullName>
    </alternativeName>
</protein>
<accession>A0A7J7J2A2</accession>
<dbReference type="FunFam" id="3.40.50.1580:FF:000004">
    <property type="entry name" value="Purine nucleoside phosphorylase"/>
    <property type="match status" value="1"/>
</dbReference>
<dbReference type="GO" id="GO:0009116">
    <property type="term" value="P:nucleoside metabolic process"/>
    <property type="evidence" value="ECO:0007669"/>
    <property type="project" value="InterPro"/>
</dbReference>
<evidence type="ECO:0000256" key="5">
    <source>
        <dbReference type="ARBA" id="ARBA00022676"/>
    </source>
</evidence>
<keyword evidence="14" id="KW-1185">Reference proteome</keyword>
<dbReference type="InterPro" id="IPR000845">
    <property type="entry name" value="Nucleoside_phosphorylase_d"/>
</dbReference>
<comment type="function">
    <text evidence="11">The purine nucleoside phosphorylases catalyze the phosphorolytic breakdown of the N-glycosidic bond in the beta-(deoxy)ribonucleoside molecules, with the formation of the corresponding free purine bases and pentose-1-phosphate.</text>
</comment>
<comment type="caution">
    <text evidence="13">The sequence shown here is derived from an EMBL/GenBank/DDBJ whole genome shotgun (WGS) entry which is preliminary data.</text>
</comment>
<evidence type="ECO:0000256" key="6">
    <source>
        <dbReference type="ARBA" id="ARBA00022679"/>
    </source>
</evidence>
<dbReference type="NCBIfam" id="TIGR01700">
    <property type="entry name" value="PNPH"/>
    <property type="match status" value="1"/>
</dbReference>
<dbReference type="EC" id="2.4.2.1" evidence="3 11"/>
<evidence type="ECO:0000256" key="1">
    <source>
        <dbReference type="ARBA" id="ARBA00005058"/>
    </source>
</evidence>
<keyword evidence="5 11" id="KW-0328">Glycosyltransferase</keyword>
<evidence type="ECO:0000256" key="11">
    <source>
        <dbReference type="PIRNR" id="PIRNR000477"/>
    </source>
</evidence>
<dbReference type="GO" id="GO:0004731">
    <property type="term" value="F:purine-nucleoside phosphorylase activity"/>
    <property type="evidence" value="ECO:0007669"/>
    <property type="project" value="UniProtKB-EC"/>
</dbReference>
<dbReference type="SUPFAM" id="SSF53167">
    <property type="entry name" value="Purine and uridine phosphorylases"/>
    <property type="match status" value="1"/>
</dbReference>
<sequence>MPIKASTNINMDRAQTTYTYEKVEEIAKFLLAKPGVKPPKIGIICGTGLGGLADTLVDKVDVEYKDIPSFPISTVKGHAGKLVFGNIGKTPVVCMKGRFHMYEGYSMSQVTLPVRVMKLMGIKVLCATNAAGNLNKNFQVGDLMIIKDHIFFPALGGFNPLVGPNDPRFGPRFHGLSDLYSRELKAVAEKVGKELNITLREGVYAMNAGPSFESVAECKMMIAVGADVVGMSTCPEAVVAAHAGLKVFGMSLLTNDCILDYSFGPASHHEQVLSVGESRGDDVKKFFLNFIKAIPDSTLED</sequence>
<comment type="catalytic activity">
    <reaction evidence="10">
        <text>guanosine + phosphate = alpha-D-ribose 1-phosphate + guanine</text>
        <dbReference type="Rhea" id="RHEA:13233"/>
        <dbReference type="ChEBI" id="CHEBI:16235"/>
        <dbReference type="ChEBI" id="CHEBI:16750"/>
        <dbReference type="ChEBI" id="CHEBI:43474"/>
        <dbReference type="ChEBI" id="CHEBI:57720"/>
        <dbReference type="EC" id="2.4.2.1"/>
    </reaction>
</comment>
<comment type="catalytic activity">
    <reaction evidence="9">
        <text>2'-deoxyinosine + phosphate = 2-deoxy-alpha-D-ribose 1-phosphate + hypoxanthine</text>
        <dbReference type="Rhea" id="RHEA:27750"/>
        <dbReference type="ChEBI" id="CHEBI:17368"/>
        <dbReference type="ChEBI" id="CHEBI:28997"/>
        <dbReference type="ChEBI" id="CHEBI:43474"/>
        <dbReference type="ChEBI" id="CHEBI:57259"/>
        <dbReference type="EC" id="2.4.2.1"/>
    </reaction>
</comment>
<dbReference type="OrthoDB" id="10261782at2759"/>
<evidence type="ECO:0000313" key="14">
    <source>
        <dbReference type="Proteomes" id="UP000593567"/>
    </source>
</evidence>
<feature type="domain" description="Nucleoside phosphorylase" evidence="12">
    <location>
        <begin position="40"/>
        <end position="256"/>
    </location>
</feature>
<comment type="pathway">
    <text evidence="1 11">Purine metabolism; purine nucleoside salvage.</text>
</comment>
<evidence type="ECO:0000256" key="3">
    <source>
        <dbReference type="ARBA" id="ARBA00011886"/>
    </source>
</evidence>
<dbReference type="EMBL" id="VXIV02003211">
    <property type="protein sequence ID" value="KAF6019814.1"/>
    <property type="molecule type" value="Genomic_DNA"/>
</dbReference>
<dbReference type="Gene3D" id="3.40.50.1580">
    <property type="entry name" value="Nucleoside phosphorylase domain"/>
    <property type="match status" value="1"/>
</dbReference>
<dbReference type="PIRSF" id="PIRSF000477">
    <property type="entry name" value="PurNPase"/>
    <property type="match status" value="1"/>
</dbReference>
<dbReference type="CDD" id="cd09009">
    <property type="entry name" value="PNP-EcPNPII_like"/>
    <property type="match status" value="1"/>
</dbReference>
<dbReference type="NCBIfam" id="NF006054">
    <property type="entry name" value="PRK08202.1"/>
    <property type="match status" value="1"/>
</dbReference>
<dbReference type="NCBIfam" id="TIGR01697">
    <property type="entry name" value="PNPH-PUNA-XAPA"/>
    <property type="match status" value="1"/>
</dbReference>
<evidence type="ECO:0000259" key="12">
    <source>
        <dbReference type="Pfam" id="PF01048"/>
    </source>
</evidence>
<evidence type="ECO:0000256" key="7">
    <source>
        <dbReference type="ARBA" id="ARBA00023918"/>
    </source>
</evidence>
<dbReference type="PANTHER" id="PTHR11904:SF9">
    <property type="entry name" value="PURINE NUCLEOSIDE PHOSPHORYLASE-RELATED"/>
    <property type="match status" value="1"/>
</dbReference>
<comment type="similarity">
    <text evidence="2 11">Belongs to the PNP/MTAP phosphorylase family.</text>
</comment>
<evidence type="ECO:0000256" key="4">
    <source>
        <dbReference type="ARBA" id="ARBA00013834"/>
    </source>
</evidence>
<dbReference type="AlphaFoldDB" id="A0A7J7J2A2"/>
<evidence type="ECO:0000256" key="8">
    <source>
        <dbReference type="ARBA" id="ARBA00023929"/>
    </source>
</evidence>
<comment type="catalytic activity">
    <reaction evidence="7">
        <text>inosine + phosphate = alpha-D-ribose 1-phosphate + hypoxanthine</text>
        <dbReference type="Rhea" id="RHEA:27646"/>
        <dbReference type="ChEBI" id="CHEBI:17368"/>
        <dbReference type="ChEBI" id="CHEBI:17596"/>
        <dbReference type="ChEBI" id="CHEBI:43474"/>
        <dbReference type="ChEBI" id="CHEBI:57720"/>
        <dbReference type="EC" id="2.4.2.1"/>
    </reaction>
</comment>
<comment type="catalytic activity">
    <reaction evidence="8">
        <text>2'-deoxyguanosine + phosphate = 2-deoxy-alpha-D-ribose 1-phosphate + guanine</text>
        <dbReference type="Rhea" id="RHEA:27738"/>
        <dbReference type="ChEBI" id="CHEBI:16235"/>
        <dbReference type="ChEBI" id="CHEBI:17172"/>
        <dbReference type="ChEBI" id="CHEBI:43474"/>
        <dbReference type="ChEBI" id="CHEBI:57259"/>
        <dbReference type="EC" id="2.4.2.1"/>
    </reaction>
</comment>
<dbReference type="InterPro" id="IPR011270">
    <property type="entry name" value="Pur_Nuc_Pase_Ino/Guo-sp"/>
</dbReference>
<dbReference type="Proteomes" id="UP000593567">
    <property type="component" value="Unassembled WGS sequence"/>
</dbReference>
<evidence type="ECO:0000256" key="10">
    <source>
        <dbReference type="ARBA" id="ARBA00023970"/>
    </source>
</evidence>
<gene>
    <name evidence="13" type="ORF">EB796_021904</name>
</gene>
<dbReference type="InterPro" id="IPR035994">
    <property type="entry name" value="Nucleoside_phosphorylase_sf"/>
</dbReference>
<keyword evidence="6 11" id="KW-0808">Transferase</keyword>
<dbReference type="UniPathway" id="UPA00606"/>
<evidence type="ECO:0000256" key="2">
    <source>
        <dbReference type="ARBA" id="ARBA00006751"/>
    </source>
</evidence>
<dbReference type="PANTHER" id="PTHR11904">
    <property type="entry name" value="METHYLTHIOADENOSINE/PURINE NUCLEOSIDE PHOSPHORYLASE"/>
    <property type="match status" value="1"/>
</dbReference>
<organism evidence="13 14">
    <name type="scientific">Bugula neritina</name>
    <name type="common">Brown bryozoan</name>
    <name type="synonym">Sertularia neritina</name>
    <dbReference type="NCBI Taxonomy" id="10212"/>
    <lineage>
        <taxon>Eukaryota</taxon>
        <taxon>Metazoa</taxon>
        <taxon>Spiralia</taxon>
        <taxon>Lophotrochozoa</taxon>
        <taxon>Bryozoa</taxon>
        <taxon>Gymnolaemata</taxon>
        <taxon>Cheilostomatida</taxon>
        <taxon>Flustrina</taxon>
        <taxon>Buguloidea</taxon>
        <taxon>Bugulidae</taxon>
        <taxon>Bugula</taxon>
    </lineage>
</organism>
<proteinExistence type="inferred from homology"/>
<dbReference type="GO" id="GO:0005737">
    <property type="term" value="C:cytoplasm"/>
    <property type="evidence" value="ECO:0007669"/>
    <property type="project" value="TreeGrafter"/>
</dbReference>
<name>A0A7J7J2A2_BUGNE</name>
<dbReference type="Pfam" id="PF01048">
    <property type="entry name" value="PNP_UDP_1"/>
    <property type="match status" value="1"/>
</dbReference>